<evidence type="ECO:0000313" key="9">
    <source>
        <dbReference type="Proteomes" id="UP000241107"/>
    </source>
</evidence>
<feature type="transmembrane region" description="Helical" evidence="6">
    <location>
        <begin position="390"/>
        <end position="409"/>
    </location>
</feature>
<feature type="transmembrane region" description="Helical" evidence="6">
    <location>
        <begin position="21"/>
        <end position="41"/>
    </location>
</feature>
<proteinExistence type="predicted"/>
<dbReference type="InterPro" id="IPR036259">
    <property type="entry name" value="MFS_trans_sf"/>
</dbReference>
<feature type="transmembrane region" description="Helical" evidence="6">
    <location>
        <begin position="343"/>
        <end position="370"/>
    </location>
</feature>
<comment type="subcellular location">
    <subcellularLocation>
        <location evidence="1">Membrane</location>
        <topology evidence="1">Multi-pass membrane protein</topology>
    </subcellularLocation>
</comment>
<dbReference type="GO" id="GO:0016020">
    <property type="term" value="C:membrane"/>
    <property type="evidence" value="ECO:0007669"/>
    <property type="project" value="UniProtKB-SubCell"/>
</dbReference>
<evidence type="ECO:0000256" key="5">
    <source>
        <dbReference type="ARBA" id="ARBA00023136"/>
    </source>
</evidence>
<accession>A0A2P7YST3</accession>
<feature type="domain" description="Major facilitator superfamily (MFS) profile" evidence="7">
    <location>
        <begin position="1"/>
        <end position="219"/>
    </location>
</feature>
<dbReference type="Proteomes" id="UP000241107">
    <property type="component" value="Unassembled WGS sequence"/>
</dbReference>
<evidence type="ECO:0000256" key="2">
    <source>
        <dbReference type="ARBA" id="ARBA00022448"/>
    </source>
</evidence>
<dbReference type="OrthoDB" id="10262656at2759"/>
<keyword evidence="5 6" id="KW-0472">Membrane</keyword>
<dbReference type="AlphaFoldDB" id="A0A2P7YST3"/>
<gene>
    <name evidence="8" type="ORF">C7M61_002335</name>
</gene>
<dbReference type="RefSeq" id="XP_024714212.1">
    <property type="nucleotide sequence ID" value="XM_024857713.1"/>
</dbReference>
<protein>
    <recommendedName>
        <fullName evidence="7">Major facilitator superfamily (MFS) profile domain-containing protein</fullName>
    </recommendedName>
</protein>
<dbReference type="SUPFAM" id="SSF103473">
    <property type="entry name" value="MFS general substrate transporter"/>
    <property type="match status" value="1"/>
</dbReference>
<dbReference type="PANTHER" id="PTHR23504:SF15">
    <property type="entry name" value="MAJOR FACILITATOR SUPERFAMILY (MFS) PROFILE DOMAIN-CONTAINING PROTEIN"/>
    <property type="match status" value="1"/>
</dbReference>
<evidence type="ECO:0000256" key="6">
    <source>
        <dbReference type="SAM" id="Phobius"/>
    </source>
</evidence>
<organism evidence="8 9">
    <name type="scientific">Candidozyma pseudohaemuli</name>
    <dbReference type="NCBI Taxonomy" id="418784"/>
    <lineage>
        <taxon>Eukaryota</taxon>
        <taxon>Fungi</taxon>
        <taxon>Dikarya</taxon>
        <taxon>Ascomycota</taxon>
        <taxon>Saccharomycotina</taxon>
        <taxon>Pichiomycetes</taxon>
        <taxon>Metschnikowiaceae</taxon>
        <taxon>Candidozyma</taxon>
    </lineage>
</organism>
<feature type="transmembrane region" description="Helical" evidence="6">
    <location>
        <begin position="87"/>
        <end position="112"/>
    </location>
</feature>
<feature type="transmembrane region" description="Helical" evidence="6">
    <location>
        <begin position="492"/>
        <end position="515"/>
    </location>
</feature>
<dbReference type="GO" id="GO:0022857">
    <property type="term" value="F:transmembrane transporter activity"/>
    <property type="evidence" value="ECO:0007669"/>
    <property type="project" value="InterPro"/>
</dbReference>
<evidence type="ECO:0000259" key="7">
    <source>
        <dbReference type="PROSITE" id="PS50850"/>
    </source>
</evidence>
<dbReference type="InterPro" id="IPR011701">
    <property type="entry name" value="MFS"/>
</dbReference>
<name>A0A2P7YST3_9ASCO</name>
<evidence type="ECO:0000313" key="8">
    <source>
        <dbReference type="EMBL" id="PSK39026.1"/>
    </source>
</evidence>
<feature type="transmembrane region" description="Helical" evidence="6">
    <location>
        <begin position="56"/>
        <end position="75"/>
    </location>
</feature>
<dbReference type="PANTHER" id="PTHR23504">
    <property type="entry name" value="MAJOR FACILITATOR SUPERFAMILY DOMAIN-CONTAINING PROTEIN 10"/>
    <property type="match status" value="1"/>
</dbReference>
<dbReference type="InterPro" id="IPR020846">
    <property type="entry name" value="MFS_dom"/>
</dbReference>
<evidence type="ECO:0000256" key="3">
    <source>
        <dbReference type="ARBA" id="ARBA00022692"/>
    </source>
</evidence>
<dbReference type="VEuPathDB" id="FungiDB:C7M61_002335"/>
<feature type="transmembrane region" description="Helical" evidence="6">
    <location>
        <begin position="453"/>
        <end position="480"/>
    </location>
</feature>
<dbReference type="Pfam" id="PF07690">
    <property type="entry name" value="MFS_1"/>
    <property type="match status" value="1"/>
</dbReference>
<sequence>MVMSRELTKGFPFRQMVIVCLIRFSEPIAFTSLFPYVYFMIRDFNIVDDPTEISKYTGYMGASFAFAQFLCCIHWGRLSDRIGRKPVLLLGLCGTMVSLLIFGFSTNFYMAITARSLMGALNGNVPVLQTMVGELVTERRHQSMAFSCLPLLWNVGCVLGPAIGGSKYLTRPKMTSEVDASGAYDRFVSKHPYAMSNIVVAGLLMFSFIMGFLFLEETQPQAKKKHDYGLAIGDWILTSIGLTPLARSVAKTRRNEPTETTPLNPRDIYESVDDDVIDDNDDESINSDYRPLTRRSSLAIVRRYSNNSLARTTTNQSVLDETKNIFKAFADKNILSNKVRGTILAYFCVSFHCLVHSEFLPVFLAGRFQPDLLQFPWHMKGGLSWETSDIGFLLSTTGFAGCFIIIVVFPTLDRFMRNIDVFRLASLLFPFCYFLLPYLVYTKPEALSGFPSWFSTAGIYTCASVQTFAAALSFPQMVILVYRATVPKHRAFVNATSISASALARCVAPLVWGGLMSFFDRRGVAQVSWNILTVIAILTSVLAFQLDEYDEDLDESEEV</sequence>
<feature type="transmembrane region" description="Helical" evidence="6">
    <location>
        <begin position="421"/>
        <end position="441"/>
    </location>
</feature>
<keyword evidence="2" id="KW-0813">Transport</keyword>
<keyword evidence="4 6" id="KW-1133">Transmembrane helix</keyword>
<dbReference type="GeneID" id="36565724"/>
<dbReference type="CDD" id="cd17330">
    <property type="entry name" value="MFS_SLC46_TetA_like"/>
    <property type="match status" value="1"/>
</dbReference>
<dbReference type="Gene3D" id="1.20.1250.20">
    <property type="entry name" value="MFS general substrate transporter like domains"/>
    <property type="match status" value="1"/>
</dbReference>
<evidence type="ECO:0000256" key="1">
    <source>
        <dbReference type="ARBA" id="ARBA00004141"/>
    </source>
</evidence>
<keyword evidence="3 6" id="KW-0812">Transmembrane</keyword>
<dbReference type="EMBL" id="PYFQ01000004">
    <property type="protein sequence ID" value="PSK39026.1"/>
    <property type="molecule type" value="Genomic_DNA"/>
</dbReference>
<reference evidence="8 9" key="1">
    <citation type="submission" date="2018-03" db="EMBL/GenBank/DDBJ databases">
        <title>Candida pseudohaemulonii genome assembly and annotation.</title>
        <authorList>
            <person name="Munoz J.F."/>
            <person name="Gade L.G."/>
            <person name="Chow N.A."/>
            <person name="Litvintseva A.P."/>
            <person name="Loparev V.N."/>
            <person name="Cuomo C.A."/>
        </authorList>
    </citation>
    <scope>NUCLEOTIDE SEQUENCE [LARGE SCALE GENOMIC DNA]</scope>
    <source>
        <strain evidence="8 9">B12108</strain>
    </source>
</reference>
<feature type="transmembrane region" description="Helical" evidence="6">
    <location>
        <begin position="527"/>
        <end position="546"/>
    </location>
</feature>
<dbReference type="PROSITE" id="PS50850">
    <property type="entry name" value="MFS"/>
    <property type="match status" value="1"/>
</dbReference>
<evidence type="ECO:0000256" key="4">
    <source>
        <dbReference type="ARBA" id="ARBA00022989"/>
    </source>
</evidence>
<keyword evidence="9" id="KW-1185">Reference proteome</keyword>
<comment type="caution">
    <text evidence="8">The sequence shown here is derived from an EMBL/GenBank/DDBJ whole genome shotgun (WGS) entry which is preliminary data.</text>
</comment>
<feature type="transmembrane region" description="Helical" evidence="6">
    <location>
        <begin position="194"/>
        <end position="215"/>
    </location>
</feature>